<keyword evidence="9" id="KW-0966">Cell projection</keyword>
<keyword evidence="8" id="KW-0206">Cytoskeleton</keyword>
<evidence type="ECO:0000256" key="2">
    <source>
        <dbReference type="ARBA" id="ARBA00004300"/>
    </source>
</evidence>
<evidence type="ECO:0000256" key="3">
    <source>
        <dbReference type="ARBA" id="ARBA00022448"/>
    </source>
</evidence>
<keyword evidence="5" id="KW-0970">Cilium biogenesis/degradation</keyword>
<dbReference type="SUPFAM" id="SSF52821">
    <property type="entry name" value="Rhodanese/Cell cycle control phosphatase"/>
    <property type="match status" value="1"/>
</dbReference>
<proteinExistence type="inferred from homology"/>
<evidence type="ECO:0000256" key="8">
    <source>
        <dbReference type="ARBA" id="ARBA00023212"/>
    </source>
</evidence>
<keyword evidence="4" id="KW-0963">Cytoplasm</keyword>
<evidence type="ECO:0000256" key="4">
    <source>
        <dbReference type="ARBA" id="ARBA00022490"/>
    </source>
</evidence>
<evidence type="ECO:0000313" key="13">
    <source>
        <dbReference type="EMBL" id="OMJ94670.1"/>
    </source>
</evidence>
<dbReference type="Proteomes" id="UP000187209">
    <property type="component" value="Unassembled WGS sequence"/>
</dbReference>
<dbReference type="Gene3D" id="3.40.250.10">
    <property type="entry name" value="Rhodanese-like domain"/>
    <property type="match status" value="1"/>
</dbReference>
<dbReference type="PANTHER" id="PTHR44390">
    <property type="entry name" value="CENTROSOMAL PROTEIN OF 41 KDA"/>
    <property type="match status" value="1"/>
</dbReference>
<dbReference type="AlphaFoldDB" id="A0A1R2D0C6"/>
<evidence type="ECO:0000256" key="10">
    <source>
        <dbReference type="ARBA" id="ARBA00038465"/>
    </source>
</evidence>
<evidence type="ECO:0000256" key="7">
    <source>
        <dbReference type="ARBA" id="ARBA00023069"/>
    </source>
</evidence>
<protein>
    <recommendedName>
        <fullName evidence="12">Rhodanese domain-containing protein</fullName>
    </recommendedName>
</protein>
<dbReference type="InterPro" id="IPR036873">
    <property type="entry name" value="Rhodanese-like_dom_sf"/>
</dbReference>
<name>A0A1R2D0C6_9CILI</name>
<evidence type="ECO:0000259" key="12">
    <source>
        <dbReference type="PROSITE" id="PS50206"/>
    </source>
</evidence>
<gene>
    <name evidence="13" type="ORF">SteCoe_2169</name>
</gene>
<evidence type="ECO:0000256" key="5">
    <source>
        <dbReference type="ARBA" id="ARBA00022794"/>
    </source>
</evidence>
<feature type="domain" description="Rhodanese" evidence="12">
    <location>
        <begin position="125"/>
        <end position="220"/>
    </location>
</feature>
<dbReference type="OrthoDB" id="70250at2759"/>
<sequence length="244" mass="27478">MDRNFGKTKNVISKQPLEKKTPKNPKYENIGPVINSGKTMKQVEVLSNQNVAKRKGELFQRIKSTTLAKLLEEAGTKESIYNLNSGIEEVKDTDDNKSVFSVARSVAGSEISVVTVATEALGITENSEFVLLDLRDESEYETYHIKEAISFPAPNITRDRILPQVFRLKNQQGKFIIVYTFDERPGVEAAKKFAERDYHNVYLLSGGIEKFCQTHPNLIEGTPPVFQTEKAKRTTGFNKSKTTK</sequence>
<keyword evidence="6" id="KW-0653">Protein transport</keyword>
<dbReference type="GO" id="GO:0060271">
    <property type="term" value="P:cilium assembly"/>
    <property type="evidence" value="ECO:0007669"/>
    <property type="project" value="TreeGrafter"/>
</dbReference>
<dbReference type="GO" id="GO:0005813">
    <property type="term" value="C:centrosome"/>
    <property type="evidence" value="ECO:0007669"/>
    <property type="project" value="UniProtKB-SubCell"/>
</dbReference>
<dbReference type="GO" id="GO:0036064">
    <property type="term" value="C:ciliary basal body"/>
    <property type="evidence" value="ECO:0007669"/>
    <property type="project" value="TreeGrafter"/>
</dbReference>
<dbReference type="Pfam" id="PF00581">
    <property type="entry name" value="Rhodanese"/>
    <property type="match status" value="1"/>
</dbReference>
<dbReference type="InterPro" id="IPR001763">
    <property type="entry name" value="Rhodanese-like_dom"/>
</dbReference>
<evidence type="ECO:0000256" key="1">
    <source>
        <dbReference type="ARBA" id="ARBA00004120"/>
    </source>
</evidence>
<reference evidence="13 14" key="1">
    <citation type="submission" date="2016-11" db="EMBL/GenBank/DDBJ databases">
        <title>The macronuclear genome of Stentor coeruleus: a giant cell with tiny introns.</title>
        <authorList>
            <person name="Slabodnick M."/>
            <person name="Ruby J.G."/>
            <person name="Reiff S.B."/>
            <person name="Swart E.C."/>
            <person name="Gosai S."/>
            <person name="Prabakaran S."/>
            <person name="Witkowska E."/>
            <person name="Larue G.E."/>
            <person name="Fisher S."/>
            <person name="Freeman R.M."/>
            <person name="Gunawardena J."/>
            <person name="Chu W."/>
            <person name="Stover N.A."/>
            <person name="Gregory B.D."/>
            <person name="Nowacki M."/>
            <person name="Derisi J."/>
            <person name="Roy S.W."/>
            <person name="Marshall W.F."/>
            <person name="Sood P."/>
        </authorList>
    </citation>
    <scope>NUCLEOTIDE SEQUENCE [LARGE SCALE GENOMIC DNA]</scope>
    <source>
        <strain evidence="13">WM001</strain>
    </source>
</reference>
<comment type="caution">
    <text evidence="13">The sequence shown here is derived from an EMBL/GenBank/DDBJ whole genome shotgun (WGS) entry which is preliminary data.</text>
</comment>
<comment type="subcellular location">
    <subcellularLocation>
        <location evidence="1">Cytoplasm</location>
        <location evidence="1">Cytoskeleton</location>
        <location evidence="1">Cilium basal body</location>
    </subcellularLocation>
    <subcellularLocation>
        <location evidence="2">Cytoplasm</location>
        <location evidence="2">Cytoskeleton</location>
        <location evidence="2">Microtubule organizing center</location>
        <location evidence="2">Centrosome</location>
    </subcellularLocation>
</comment>
<dbReference type="InterPro" id="IPR051889">
    <property type="entry name" value="CEP41"/>
</dbReference>
<evidence type="ECO:0000256" key="11">
    <source>
        <dbReference type="SAM" id="MobiDB-lite"/>
    </source>
</evidence>
<comment type="similarity">
    <text evidence="10">Belongs to the CEP41 family.</text>
</comment>
<organism evidence="13 14">
    <name type="scientific">Stentor coeruleus</name>
    <dbReference type="NCBI Taxonomy" id="5963"/>
    <lineage>
        <taxon>Eukaryota</taxon>
        <taxon>Sar</taxon>
        <taxon>Alveolata</taxon>
        <taxon>Ciliophora</taxon>
        <taxon>Postciliodesmatophora</taxon>
        <taxon>Heterotrichea</taxon>
        <taxon>Heterotrichida</taxon>
        <taxon>Stentoridae</taxon>
        <taxon>Stentor</taxon>
    </lineage>
</organism>
<keyword evidence="14" id="KW-1185">Reference proteome</keyword>
<evidence type="ECO:0000313" key="14">
    <source>
        <dbReference type="Proteomes" id="UP000187209"/>
    </source>
</evidence>
<dbReference type="CDD" id="cd00158">
    <property type="entry name" value="RHOD"/>
    <property type="match status" value="1"/>
</dbReference>
<dbReference type="GO" id="GO:0015031">
    <property type="term" value="P:protein transport"/>
    <property type="evidence" value="ECO:0007669"/>
    <property type="project" value="UniProtKB-KW"/>
</dbReference>
<dbReference type="SMART" id="SM00450">
    <property type="entry name" value="RHOD"/>
    <property type="match status" value="1"/>
</dbReference>
<dbReference type="PANTHER" id="PTHR44390:SF1">
    <property type="entry name" value="CENTROSOMAL PROTEIN OF 41 KDA"/>
    <property type="match status" value="1"/>
</dbReference>
<feature type="region of interest" description="Disordered" evidence="11">
    <location>
        <begin position="1"/>
        <end position="33"/>
    </location>
</feature>
<accession>A0A1R2D0C6</accession>
<dbReference type="EMBL" id="MPUH01000023">
    <property type="protein sequence ID" value="OMJ94670.1"/>
    <property type="molecule type" value="Genomic_DNA"/>
</dbReference>
<keyword evidence="7" id="KW-0969">Cilium</keyword>
<evidence type="ECO:0000256" key="6">
    <source>
        <dbReference type="ARBA" id="ARBA00022927"/>
    </source>
</evidence>
<keyword evidence="3" id="KW-0813">Transport</keyword>
<dbReference type="PROSITE" id="PS50206">
    <property type="entry name" value="RHODANESE_3"/>
    <property type="match status" value="1"/>
</dbReference>
<evidence type="ECO:0000256" key="9">
    <source>
        <dbReference type="ARBA" id="ARBA00023273"/>
    </source>
</evidence>